<comment type="subunit">
    <text evidence="3">Monomer.</text>
</comment>
<feature type="domain" description="EndoU" evidence="12">
    <location>
        <begin position="70"/>
        <end position="344"/>
    </location>
</feature>
<evidence type="ECO:0000256" key="8">
    <source>
        <dbReference type="ARBA" id="ARBA00022884"/>
    </source>
</evidence>
<dbReference type="GO" id="GO:0016787">
    <property type="term" value="F:hydrolase activity"/>
    <property type="evidence" value="ECO:0007669"/>
    <property type="project" value="UniProtKB-KW"/>
</dbReference>
<dbReference type="SUPFAM" id="SSF142877">
    <property type="entry name" value="EndoU-like"/>
    <property type="match status" value="1"/>
</dbReference>
<proteinExistence type="inferred from homology"/>
<name>A0A1Y1VVS1_9FUNG</name>
<feature type="compositionally biased region" description="Basic and acidic residues" evidence="11">
    <location>
        <begin position="60"/>
        <end position="70"/>
    </location>
</feature>
<keyword evidence="7" id="KW-0378">Hydrolase</keyword>
<dbReference type="GO" id="GO:0003723">
    <property type="term" value="F:RNA binding"/>
    <property type="evidence" value="ECO:0007669"/>
    <property type="project" value="UniProtKB-KW"/>
</dbReference>
<dbReference type="AlphaFoldDB" id="A0A1Y1VVS1"/>
<dbReference type="EMBL" id="MCFG01000464">
    <property type="protein sequence ID" value="ORX65389.1"/>
    <property type="molecule type" value="Genomic_DNA"/>
</dbReference>
<evidence type="ECO:0000313" key="13">
    <source>
        <dbReference type="EMBL" id="ORX65389.1"/>
    </source>
</evidence>
<keyword evidence="8" id="KW-0694">RNA-binding</keyword>
<keyword evidence="5" id="KW-0479">Metal-binding</keyword>
<dbReference type="InterPro" id="IPR039787">
    <property type="entry name" value="ENDOU"/>
</dbReference>
<dbReference type="PANTHER" id="PTHR12439:SF11">
    <property type="entry name" value="URIDYLATE-SPECIFIC ENDORIBONUCLEASE"/>
    <property type="match status" value="1"/>
</dbReference>
<dbReference type="OrthoDB" id="430326at2759"/>
<evidence type="ECO:0000256" key="10">
    <source>
        <dbReference type="ARBA" id="ARBA00023239"/>
    </source>
</evidence>
<evidence type="ECO:0000256" key="6">
    <source>
        <dbReference type="ARBA" id="ARBA00022759"/>
    </source>
</evidence>
<evidence type="ECO:0000256" key="11">
    <source>
        <dbReference type="SAM" id="MobiDB-lite"/>
    </source>
</evidence>
<keyword evidence="9" id="KW-0464">Manganese</keyword>
<keyword evidence="10" id="KW-0456">Lyase</keyword>
<dbReference type="PROSITE" id="PS51959">
    <property type="entry name" value="ENDOU"/>
    <property type="match status" value="1"/>
</dbReference>
<evidence type="ECO:0000256" key="2">
    <source>
        <dbReference type="ARBA" id="ARBA00010168"/>
    </source>
</evidence>
<feature type="region of interest" description="Disordered" evidence="11">
    <location>
        <begin position="43"/>
        <end position="70"/>
    </location>
</feature>
<comment type="cofactor">
    <cofactor evidence="1">
        <name>Mn(2+)</name>
        <dbReference type="ChEBI" id="CHEBI:29035"/>
    </cofactor>
</comment>
<evidence type="ECO:0000256" key="5">
    <source>
        <dbReference type="ARBA" id="ARBA00022723"/>
    </source>
</evidence>
<dbReference type="CDD" id="cd21159">
    <property type="entry name" value="XendoU"/>
    <property type="match status" value="1"/>
</dbReference>
<keyword evidence="14" id="KW-1185">Reference proteome</keyword>
<dbReference type="GO" id="GO:0046872">
    <property type="term" value="F:metal ion binding"/>
    <property type="evidence" value="ECO:0007669"/>
    <property type="project" value="UniProtKB-KW"/>
</dbReference>
<accession>A0A1Y1VVS1</accession>
<keyword evidence="4" id="KW-0540">Nuclease</keyword>
<organism evidence="13 14">
    <name type="scientific">Anaeromyces robustus</name>
    <dbReference type="NCBI Taxonomy" id="1754192"/>
    <lineage>
        <taxon>Eukaryota</taxon>
        <taxon>Fungi</taxon>
        <taxon>Fungi incertae sedis</taxon>
        <taxon>Chytridiomycota</taxon>
        <taxon>Chytridiomycota incertae sedis</taxon>
        <taxon>Neocallimastigomycetes</taxon>
        <taxon>Neocallimastigales</taxon>
        <taxon>Neocallimastigaceae</taxon>
        <taxon>Anaeromyces</taxon>
    </lineage>
</organism>
<evidence type="ECO:0000256" key="1">
    <source>
        <dbReference type="ARBA" id="ARBA00001936"/>
    </source>
</evidence>
<reference evidence="13 14" key="2">
    <citation type="submission" date="2016-08" db="EMBL/GenBank/DDBJ databases">
        <title>Pervasive Adenine N6-methylation of Active Genes in Fungi.</title>
        <authorList>
            <consortium name="DOE Joint Genome Institute"/>
            <person name="Mondo S.J."/>
            <person name="Dannebaum R.O."/>
            <person name="Kuo R.C."/>
            <person name="Labutti K."/>
            <person name="Haridas S."/>
            <person name="Kuo A."/>
            <person name="Salamov A."/>
            <person name="Ahrendt S.R."/>
            <person name="Lipzen A."/>
            <person name="Sullivan W."/>
            <person name="Andreopoulos W.B."/>
            <person name="Clum A."/>
            <person name="Lindquist E."/>
            <person name="Daum C."/>
            <person name="Ramamoorthy G.K."/>
            <person name="Gryganskyi A."/>
            <person name="Culley D."/>
            <person name="Magnuson J.K."/>
            <person name="James T.Y."/>
            <person name="O'Malley M.A."/>
            <person name="Stajich J.E."/>
            <person name="Spatafora J.W."/>
            <person name="Visel A."/>
            <person name="Grigoriev I.V."/>
        </authorList>
    </citation>
    <scope>NUCLEOTIDE SEQUENCE [LARGE SCALE GENOMIC DNA]</scope>
    <source>
        <strain evidence="13 14">S4</strain>
    </source>
</reference>
<dbReference type="PANTHER" id="PTHR12439">
    <property type="entry name" value="PLACENTAL PROTEIN 11-RELATED"/>
    <property type="match status" value="1"/>
</dbReference>
<comment type="caution">
    <text evidence="13">The sequence shown here is derived from an EMBL/GenBank/DDBJ whole genome shotgun (WGS) entry which is preliminary data.</text>
</comment>
<dbReference type="Proteomes" id="UP000193944">
    <property type="component" value="Unassembled WGS sequence"/>
</dbReference>
<evidence type="ECO:0000256" key="3">
    <source>
        <dbReference type="ARBA" id="ARBA00011245"/>
    </source>
</evidence>
<protein>
    <recommendedName>
        <fullName evidence="12">EndoU domain-containing protein</fullName>
    </recommendedName>
</protein>
<evidence type="ECO:0000256" key="4">
    <source>
        <dbReference type="ARBA" id="ARBA00022722"/>
    </source>
</evidence>
<sequence>MVFDKIFDILKSLFKSCLSGDNDYYEDDRKYYNNNYSYSQAAASNTNNKHKKQQQQYVKTSKEEEPSSTELHDLSKALQKIIKIDKNKFIPGKDIKINPQRSIRVGESGDHASNHLFSYVNMRKLESTPSIKLFFDLLDNYSPELGVTETINGKEKREINKFIDEICKTVPIRYCFNYLVAKGQISNDWASFKKELYNIWFRGYYRKAVNDTSAFEHVFVGEVKEDNDGVIGFHNWITIYKEEQKGNFDYRGWIPPRKDAKTTERPDQDSFALSIKFDWKGIEKPVTSCLIGTSPECEIAMYTLMYYYGEEVEFRHEDYTIKINMHTFNNKYGKTIGSCYPELI</sequence>
<dbReference type="GO" id="GO:0004521">
    <property type="term" value="F:RNA endonuclease activity"/>
    <property type="evidence" value="ECO:0007669"/>
    <property type="project" value="InterPro"/>
</dbReference>
<evidence type="ECO:0000259" key="12">
    <source>
        <dbReference type="PROSITE" id="PS51959"/>
    </source>
</evidence>
<comment type="similarity">
    <text evidence="2">Belongs to the ENDOU family.</text>
</comment>
<dbReference type="GO" id="GO:0016829">
    <property type="term" value="F:lyase activity"/>
    <property type="evidence" value="ECO:0007669"/>
    <property type="project" value="UniProtKB-KW"/>
</dbReference>
<evidence type="ECO:0000256" key="7">
    <source>
        <dbReference type="ARBA" id="ARBA00022801"/>
    </source>
</evidence>
<evidence type="ECO:0000256" key="9">
    <source>
        <dbReference type="ARBA" id="ARBA00023211"/>
    </source>
</evidence>
<dbReference type="Pfam" id="PF09412">
    <property type="entry name" value="XendoU"/>
    <property type="match status" value="1"/>
</dbReference>
<keyword evidence="6" id="KW-0255">Endonuclease</keyword>
<reference evidence="13 14" key="1">
    <citation type="submission" date="2016-08" db="EMBL/GenBank/DDBJ databases">
        <title>A Parts List for Fungal Cellulosomes Revealed by Comparative Genomics.</title>
        <authorList>
            <consortium name="DOE Joint Genome Institute"/>
            <person name="Haitjema C.H."/>
            <person name="Gilmore S.P."/>
            <person name="Henske J.K."/>
            <person name="Solomon K.V."/>
            <person name="De Groot R."/>
            <person name="Kuo A."/>
            <person name="Mondo S.J."/>
            <person name="Salamov A.A."/>
            <person name="Labutti K."/>
            <person name="Zhao Z."/>
            <person name="Chiniquy J."/>
            <person name="Barry K."/>
            <person name="Brewer H.M."/>
            <person name="Purvine S.O."/>
            <person name="Wright A.T."/>
            <person name="Boxma B."/>
            <person name="Van Alen T."/>
            <person name="Hackstein J.H."/>
            <person name="Baker S.E."/>
            <person name="Grigoriev I.V."/>
            <person name="O'Malley M.A."/>
        </authorList>
    </citation>
    <scope>NUCLEOTIDE SEQUENCE [LARGE SCALE GENOMIC DNA]</scope>
    <source>
        <strain evidence="13 14">S4</strain>
    </source>
</reference>
<gene>
    <name evidence="13" type="ORF">BCR32DRAFT_272772</name>
</gene>
<evidence type="ECO:0000313" key="14">
    <source>
        <dbReference type="Proteomes" id="UP000193944"/>
    </source>
</evidence>
<dbReference type="InterPro" id="IPR037227">
    <property type="entry name" value="EndoU-like"/>
</dbReference>
<dbReference type="InterPro" id="IPR018998">
    <property type="entry name" value="EndoU_C"/>
</dbReference>